<accession>A0A518JYS2</accession>
<evidence type="ECO:0000313" key="1">
    <source>
        <dbReference type="EMBL" id="QDV70687.1"/>
    </source>
</evidence>
<name>A0A518JYS2_9BACT</name>
<dbReference type="AlphaFoldDB" id="A0A518JYS2"/>
<dbReference type="Proteomes" id="UP000315082">
    <property type="component" value="Chromosome"/>
</dbReference>
<proteinExistence type="predicted"/>
<dbReference type="KEGG" id="rcf:Poly24_44130"/>
<dbReference type="EMBL" id="CP036348">
    <property type="protein sequence ID" value="QDV70687.1"/>
    <property type="molecule type" value="Genomic_DNA"/>
</dbReference>
<keyword evidence="2" id="KW-1185">Reference proteome</keyword>
<organism evidence="1 2">
    <name type="scientific">Rosistilla carotiformis</name>
    <dbReference type="NCBI Taxonomy" id="2528017"/>
    <lineage>
        <taxon>Bacteria</taxon>
        <taxon>Pseudomonadati</taxon>
        <taxon>Planctomycetota</taxon>
        <taxon>Planctomycetia</taxon>
        <taxon>Pirellulales</taxon>
        <taxon>Pirellulaceae</taxon>
        <taxon>Rosistilla</taxon>
    </lineage>
</organism>
<protein>
    <submittedName>
        <fullName evidence="1">Uncharacterized protein</fullName>
    </submittedName>
</protein>
<evidence type="ECO:0000313" key="2">
    <source>
        <dbReference type="Proteomes" id="UP000315082"/>
    </source>
</evidence>
<gene>
    <name evidence="1" type="ORF">Poly24_44130</name>
</gene>
<sequence>MGRLNSVALRRMGRLQTEIVRNRIDPQRFGIADRRGLSIQQQKSNIKTLYFHKEVLGVPRRAVNLSPLTRFHSNCSRIQSCHRSFDLAALRSAPIVELSRLNAL</sequence>
<reference evidence="1 2" key="1">
    <citation type="submission" date="2019-02" db="EMBL/GenBank/DDBJ databases">
        <title>Deep-cultivation of Planctomycetes and their phenomic and genomic characterization uncovers novel biology.</title>
        <authorList>
            <person name="Wiegand S."/>
            <person name="Jogler M."/>
            <person name="Boedeker C."/>
            <person name="Pinto D."/>
            <person name="Vollmers J."/>
            <person name="Rivas-Marin E."/>
            <person name="Kohn T."/>
            <person name="Peeters S.H."/>
            <person name="Heuer A."/>
            <person name="Rast P."/>
            <person name="Oberbeckmann S."/>
            <person name="Bunk B."/>
            <person name="Jeske O."/>
            <person name="Meyerdierks A."/>
            <person name="Storesund J.E."/>
            <person name="Kallscheuer N."/>
            <person name="Luecker S."/>
            <person name="Lage O.M."/>
            <person name="Pohl T."/>
            <person name="Merkel B.J."/>
            <person name="Hornburger P."/>
            <person name="Mueller R.-W."/>
            <person name="Bruemmer F."/>
            <person name="Labrenz M."/>
            <person name="Spormann A.M."/>
            <person name="Op den Camp H."/>
            <person name="Overmann J."/>
            <person name="Amann R."/>
            <person name="Jetten M.S.M."/>
            <person name="Mascher T."/>
            <person name="Medema M.H."/>
            <person name="Devos D.P."/>
            <person name="Kaster A.-K."/>
            <person name="Ovreas L."/>
            <person name="Rohde M."/>
            <person name="Galperin M.Y."/>
            <person name="Jogler C."/>
        </authorList>
    </citation>
    <scope>NUCLEOTIDE SEQUENCE [LARGE SCALE GENOMIC DNA]</scope>
    <source>
        <strain evidence="1 2">Poly24</strain>
    </source>
</reference>